<dbReference type="RefSeq" id="WP_113959167.1">
    <property type="nucleotide sequence ID" value="NZ_QNRR01000005.1"/>
</dbReference>
<reference evidence="2 3" key="1">
    <citation type="submission" date="2018-06" db="EMBL/GenBank/DDBJ databases">
        <title>Genomic Encyclopedia of Type Strains, Phase IV (KMG-IV): sequencing the most valuable type-strain genomes for metagenomic binning, comparative biology and taxonomic classification.</title>
        <authorList>
            <person name="Goeker M."/>
        </authorList>
    </citation>
    <scope>NUCLEOTIDE SEQUENCE [LARGE SCALE GENOMIC DNA]</scope>
    <source>
        <strain evidence="2 3">DSM 25532</strain>
    </source>
</reference>
<dbReference type="Gene3D" id="3.40.50.2000">
    <property type="entry name" value="Glycogen Phosphorylase B"/>
    <property type="match status" value="1"/>
</dbReference>
<comment type="caution">
    <text evidence="2">The sequence shown here is derived from an EMBL/GenBank/DDBJ whole genome shotgun (WGS) entry which is preliminary data.</text>
</comment>
<gene>
    <name evidence="2" type="ORF">DES53_10581</name>
</gene>
<sequence>MKLLLTNDELHEVRGGTQVFISDLAIALQERGHTVAVYAWLRGSVSAALEAQGVAVLESPQACAFVPEVIHGQHHLATMTALCAFPSAPAIYHCHGYGPWQERPPRHPRIARYVGMAEAMRHWLAVEAGRPQEDICILPNSVHLGRFRNVRQLCQRPRRALLYGNAFIPAHHVSRIQQACERAGTHLDKLGAPFGNAITAPEDVLPEYDLVFAIGRSALEAMACGCAVMPCSVRGCGPIINPESLEAWGRRNFTVPGDIFPMEVKRVEKEIRSFDPGKASEVTRRVRARYSFDGTCTQLEALYTEVLATWTTAPPPDALAENRAISSYLATLGPLIKGAEGRVKQLREQAQTSRGRVAKLKLRLQEEQRRWKQLTQRMPSFLKRWWLREP</sequence>
<dbReference type="OrthoDB" id="192940at2"/>
<evidence type="ECO:0000313" key="3">
    <source>
        <dbReference type="Proteomes" id="UP000253426"/>
    </source>
</evidence>
<accession>A0A366HMX9</accession>
<proteinExistence type="predicted"/>
<organism evidence="2 3">
    <name type="scientific">Roseimicrobium gellanilyticum</name>
    <dbReference type="NCBI Taxonomy" id="748857"/>
    <lineage>
        <taxon>Bacteria</taxon>
        <taxon>Pseudomonadati</taxon>
        <taxon>Verrucomicrobiota</taxon>
        <taxon>Verrucomicrobiia</taxon>
        <taxon>Verrucomicrobiales</taxon>
        <taxon>Verrucomicrobiaceae</taxon>
        <taxon>Roseimicrobium</taxon>
    </lineage>
</organism>
<protein>
    <recommendedName>
        <fullName evidence="4">Glycosyltransferase involved in cell wall biosynthesis</fullName>
    </recommendedName>
</protein>
<feature type="coiled-coil region" evidence="1">
    <location>
        <begin position="336"/>
        <end position="377"/>
    </location>
</feature>
<dbReference type="SUPFAM" id="SSF53756">
    <property type="entry name" value="UDP-Glycosyltransferase/glycogen phosphorylase"/>
    <property type="match status" value="1"/>
</dbReference>
<evidence type="ECO:0000313" key="2">
    <source>
        <dbReference type="EMBL" id="RBP43682.1"/>
    </source>
</evidence>
<keyword evidence="3" id="KW-1185">Reference proteome</keyword>
<name>A0A366HMX9_9BACT</name>
<dbReference type="Proteomes" id="UP000253426">
    <property type="component" value="Unassembled WGS sequence"/>
</dbReference>
<dbReference type="EMBL" id="QNRR01000005">
    <property type="protein sequence ID" value="RBP43682.1"/>
    <property type="molecule type" value="Genomic_DNA"/>
</dbReference>
<evidence type="ECO:0008006" key="4">
    <source>
        <dbReference type="Google" id="ProtNLM"/>
    </source>
</evidence>
<dbReference type="AlphaFoldDB" id="A0A366HMX9"/>
<keyword evidence="1" id="KW-0175">Coiled coil</keyword>
<evidence type="ECO:0000256" key="1">
    <source>
        <dbReference type="SAM" id="Coils"/>
    </source>
</evidence>